<comment type="caution">
    <text evidence="3">The sequence shown here is derived from an EMBL/GenBank/DDBJ whole genome shotgun (WGS) entry which is preliminary data.</text>
</comment>
<dbReference type="EMBL" id="JBBWUH010000002">
    <property type="protein sequence ID" value="KAK8175156.1"/>
    <property type="molecule type" value="Genomic_DNA"/>
</dbReference>
<keyword evidence="2" id="KW-0812">Transmembrane</keyword>
<reference evidence="3 4" key="1">
    <citation type="journal article" date="2022" name="G3 (Bethesda)">
        <title>Enemy or ally: a genomic approach to elucidate the lifestyle of Phyllosticta citrichinaensis.</title>
        <authorList>
            <person name="Buijs V.A."/>
            <person name="Groenewald J.Z."/>
            <person name="Haridas S."/>
            <person name="LaButti K.M."/>
            <person name="Lipzen A."/>
            <person name="Martin F.M."/>
            <person name="Barry K."/>
            <person name="Grigoriev I.V."/>
            <person name="Crous P.W."/>
            <person name="Seidl M.F."/>
        </authorList>
    </citation>
    <scope>NUCLEOTIDE SEQUENCE [LARGE SCALE GENOMIC DNA]</scope>
    <source>
        <strain evidence="3 4">CBS 129764</strain>
    </source>
</reference>
<evidence type="ECO:0000256" key="1">
    <source>
        <dbReference type="SAM" id="MobiDB-lite"/>
    </source>
</evidence>
<organism evidence="3 4">
    <name type="scientific">Phyllosticta citrichinensis</name>
    <dbReference type="NCBI Taxonomy" id="1130410"/>
    <lineage>
        <taxon>Eukaryota</taxon>
        <taxon>Fungi</taxon>
        <taxon>Dikarya</taxon>
        <taxon>Ascomycota</taxon>
        <taxon>Pezizomycotina</taxon>
        <taxon>Dothideomycetes</taxon>
        <taxon>Dothideomycetes incertae sedis</taxon>
        <taxon>Botryosphaeriales</taxon>
        <taxon>Phyllostictaceae</taxon>
        <taxon>Phyllosticta</taxon>
    </lineage>
</organism>
<keyword evidence="2" id="KW-0472">Membrane</keyword>
<gene>
    <name evidence="3" type="ORF">IWX90DRAFT_423416</name>
</gene>
<keyword evidence="2" id="KW-1133">Transmembrane helix</keyword>
<evidence type="ECO:0000313" key="4">
    <source>
        <dbReference type="Proteomes" id="UP001456524"/>
    </source>
</evidence>
<feature type="transmembrane region" description="Helical" evidence="2">
    <location>
        <begin position="81"/>
        <end position="102"/>
    </location>
</feature>
<feature type="compositionally biased region" description="Basic residues" evidence="1">
    <location>
        <begin position="205"/>
        <end position="217"/>
    </location>
</feature>
<accession>A0ABR1Y1W1</accession>
<proteinExistence type="predicted"/>
<evidence type="ECO:0000256" key="2">
    <source>
        <dbReference type="SAM" id="Phobius"/>
    </source>
</evidence>
<dbReference type="Proteomes" id="UP001456524">
    <property type="component" value="Unassembled WGS sequence"/>
</dbReference>
<name>A0ABR1Y1W1_9PEZI</name>
<feature type="region of interest" description="Disordered" evidence="1">
    <location>
        <begin position="157"/>
        <end position="232"/>
    </location>
</feature>
<protein>
    <submittedName>
        <fullName evidence="3">Uncharacterized protein</fullName>
    </submittedName>
</protein>
<evidence type="ECO:0000313" key="3">
    <source>
        <dbReference type="EMBL" id="KAK8175156.1"/>
    </source>
</evidence>
<keyword evidence="4" id="KW-1185">Reference proteome</keyword>
<sequence>MVCIKRLRIRSLHFSQHSHRTSHSLQSSSSPSFSQSQRHAARRHPQWLAHLRPLECMVSLLIRQLAASPKSAESWSIEAEIALVNLLVVLAVHFIYLIKWAIESNLFGTYKRNLSLSFSRFTTTLKAVGAWLANHVVALGDCFPRLCGSCKNIFSSSNKEPDLEPDVPTEIRREPRRSTPSSPPPSSPPQEGLEIQPADTQTFKRPSHSSPGHRKIYKVGYGESRTSKIGRPPTLFASFIV</sequence>